<dbReference type="Proteomes" id="UP000248616">
    <property type="component" value="Unassembled WGS sequence"/>
</dbReference>
<reference evidence="3" key="1">
    <citation type="submission" date="2017-03" db="EMBL/GenBank/DDBJ databases">
        <authorList>
            <person name="Safronova V.I."/>
            <person name="Sazanova A.L."/>
            <person name="Chirak E.R."/>
        </authorList>
    </citation>
    <scope>NUCLEOTIDE SEQUENCE [LARGE SCALE GENOMIC DNA]</scope>
    <source>
        <strain evidence="3">Ach-343</strain>
    </source>
</reference>
<proteinExistence type="inferred from homology"/>
<dbReference type="PANTHER" id="PTHR18964">
    <property type="entry name" value="ROK (REPRESSOR, ORF, KINASE) FAMILY"/>
    <property type="match status" value="1"/>
</dbReference>
<evidence type="ECO:0000256" key="1">
    <source>
        <dbReference type="ARBA" id="ARBA00006479"/>
    </source>
</evidence>
<gene>
    <name evidence="2" type="ORF">B5V02_26685</name>
</gene>
<evidence type="ECO:0008006" key="4">
    <source>
        <dbReference type="Google" id="ProtNLM"/>
    </source>
</evidence>
<accession>A0A2W7DWU4</accession>
<name>A0A2W7DWU4_9HYPH</name>
<dbReference type="Gene3D" id="3.30.420.40">
    <property type="match status" value="2"/>
</dbReference>
<keyword evidence="3" id="KW-1185">Reference proteome</keyword>
<dbReference type="SUPFAM" id="SSF53067">
    <property type="entry name" value="Actin-like ATPase domain"/>
    <property type="match status" value="1"/>
</dbReference>
<evidence type="ECO:0000313" key="3">
    <source>
        <dbReference type="Proteomes" id="UP000248616"/>
    </source>
</evidence>
<comment type="similarity">
    <text evidence="1">Belongs to the ROK (NagC/XylR) family.</text>
</comment>
<dbReference type="InterPro" id="IPR000600">
    <property type="entry name" value="ROK"/>
</dbReference>
<sequence length="356" mass="37442">MARRLLGADPAAMVWLRAGDRAWHRSGQDDLPQSRTQAQRAHPQGGLMVTAIGIDIGGSLVKLGAVDGSGKVLARGTVPVHRDIEFSDFVHLVTKATEELTRQFPDIAAIGIGVPGTPNPETGMLNGRCPAIPALLKGSLSKLFGIRFGVPAIVRNDAVCATHGEMRHGAGRPFSRFALLTLGTGIGGAMVIDRKVIDGPDGLPPQLGCISLDPARTDIADPVPGMVENLASARALVNRYRQLKPDTDATNAEAVCDLAKQGEPIALQVVDEVARWLGQMIGIMSNMLNIEAAIIGGGLALAGPFFTDRIARNVRDFVLLKPGRPPVIVAVEHGNDAGVIGAAALALDMFAPARKE</sequence>
<dbReference type="PANTHER" id="PTHR18964:SF149">
    <property type="entry name" value="BIFUNCTIONAL UDP-N-ACETYLGLUCOSAMINE 2-EPIMERASE_N-ACETYLMANNOSAMINE KINASE"/>
    <property type="match status" value="1"/>
</dbReference>
<dbReference type="InterPro" id="IPR043129">
    <property type="entry name" value="ATPase_NBD"/>
</dbReference>
<dbReference type="Pfam" id="PF00480">
    <property type="entry name" value="ROK"/>
    <property type="match status" value="1"/>
</dbReference>
<dbReference type="OrthoDB" id="9810372at2"/>
<dbReference type="EMBL" id="MZXV01000056">
    <property type="protein sequence ID" value="PZV35636.1"/>
    <property type="molecule type" value="Genomic_DNA"/>
</dbReference>
<dbReference type="AlphaFoldDB" id="A0A2W7DWU4"/>
<comment type="caution">
    <text evidence="2">The sequence shown here is derived from an EMBL/GenBank/DDBJ whole genome shotgun (WGS) entry which is preliminary data.</text>
</comment>
<organism evidence="2 3">
    <name type="scientific">Mesorhizobium kowhaii</name>
    <dbReference type="NCBI Taxonomy" id="1300272"/>
    <lineage>
        <taxon>Bacteria</taxon>
        <taxon>Pseudomonadati</taxon>
        <taxon>Pseudomonadota</taxon>
        <taxon>Alphaproteobacteria</taxon>
        <taxon>Hyphomicrobiales</taxon>
        <taxon>Phyllobacteriaceae</taxon>
        <taxon>Mesorhizobium</taxon>
    </lineage>
</organism>
<evidence type="ECO:0000313" key="2">
    <source>
        <dbReference type="EMBL" id="PZV35636.1"/>
    </source>
</evidence>
<protein>
    <recommendedName>
        <fullName evidence="4">ROK family protein</fullName>
    </recommendedName>
</protein>